<dbReference type="Pfam" id="PF08711">
    <property type="entry name" value="Med26"/>
    <property type="match status" value="1"/>
</dbReference>
<evidence type="ECO:0000313" key="10">
    <source>
        <dbReference type="EMBL" id="KAF4390925.1"/>
    </source>
</evidence>
<dbReference type="GO" id="GO:0005634">
    <property type="term" value="C:nucleus"/>
    <property type="evidence" value="ECO:0007669"/>
    <property type="project" value="UniProtKB-SubCell"/>
</dbReference>
<feature type="compositionally biased region" description="Polar residues" evidence="7">
    <location>
        <begin position="730"/>
        <end position="762"/>
    </location>
</feature>
<feature type="compositionally biased region" description="Polar residues" evidence="7">
    <location>
        <begin position="705"/>
        <end position="723"/>
    </location>
</feature>
<dbReference type="InterPro" id="IPR017923">
    <property type="entry name" value="TFIIS_N"/>
</dbReference>
<evidence type="ECO:0000256" key="2">
    <source>
        <dbReference type="ARBA" id="ARBA00009254"/>
    </source>
</evidence>
<keyword evidence="5" id="KW-0687">Ribonucleoprotein</keyword>
<evidence type="ECO:0000259" key="9">
    <source>
        <dbReference type="PROSITE" id="PS51319"/>
    </source>
</evidence>
<dbReference type="GO" id="GO:0003735">
    <property type="term" value="F:structural constituent of ribosome"/>
    <property type="evidence" value="ECO:0007669"/>
    <property type="project" value="InterPro"/>
</dbReference>
<dbReference type="GO" id="GO:0003682">
    <property type="term" value="F:chromatin binding"/>
    <property type="evidence" value="ECO:0007669"/>
    <property type="project" value="InterPro"/>
</dbReference>
<organism evidence="10 11">
    <name type="scientific">Cannabis sativa</name>
    <name type="common">Hemp</name>
    <name type="synonym">Marijuana</name>
    <dbReference type="NCBI Taxonomy" id="3483"/>
    <lineage>
        <taxon>Eukaryota</taxon>
        <taxon>Viridiplantae</taxon>
        <taxon>Streptophyta</taxon>
        <taxon>Embryophyta</taxon>
        <taxon>Tracheophyta</taxon>
        <taxon>Spermatophyta</taxon>
        <taxon>Magnoliopsida</taxon>
        <taxon>eudicotyledons</taxon>
        <taxon>Gunneridae</taxon>
        <taxon>Pentapetalae</taxon>
        <taxon>rosids</taxon>
        <taxon>fabids</taxon>
        <taxon>Rosales</taxon>
        <taxon>Cannabaceae</taxon>
        <taxon>Cannabis</taxon>
    </lineage>
</organism>
<evidence type="ECO:0000256" key="6">
    <source>
        <dbReference type="PROSITE-ProRule" id="PRU00649"/>
    </source>
</evidence>
<dbReference type="SUPFAM" id="SSF47676">
    <property type="entry name" value="Conserved domain common to transcription factors TFIIS, elongin A, CRSP70"/>
    <property type="match status" value="1"/>
</dbReference>
<dbReference type="Gene3D" id="2.30.30.490">
    <property type="match status" value="1"/>
</dbReference>
<keyword evidence="4 6" id="KW-0539">Nucleus</keyword>
<feature type="region of interest" description="Disordered" evidence="7">
    <location>
        <begin position="621"/>
        <end position="828"/>
    </location>
</feature>
<feature type="compositionally biased region" description="Polar residues" evidence="7">
    <location>
        <begin position="956"/>
        <end position="970"/>
    </location>
</feature>
<keyword evidence="3" id="KW-0689">Ribosomal protein</keyword>
<feature type="region of interest" description="Disordered" evidence="7">
    <location>
        <begin position="337"/>
        <end position="403"/>
    </location>
</feature>
<feature type="compositionally biased region" description="Low complexity" evidence="7">
    <location>
        <begin position="1453"/>
        <end position="1468"/>
    </location>
</feature>
<dbReference type="InterPro" id="IPR038340">
    <property type="entry name" value="MRP-L47_sf"/>
</dbReference>
<evidence type="ECO:0000256" key="3">
    <source>
        <dbReference type="ARBA" id="ARBA00022980"/>
    </source>
</evidence>
<dbReference type="Gene3D" id="1.20.930.10">
    <property type="entry name" value="Conserved domain common to transcription factors TFIIS, elongin A, CRSP70"/>
    <property type="match status" value="1"/>
</dbReference>
<feature type="compositionally biased region" description="Polar residues" evidence="7">
    <location>
        <begin position="345"/>
        <end position="357"/>
    </location>
</feature>
<dbReference type="GO" id="GO:0005761">
    <property type="term" value="C:mitochondrial ribosome"/>
    <property type="evidence" value="ECO:0007669"/>
    <property type="project" value="InterPro"/>
</dbReference>
<gene>
    <name evidence="10" type="ORF">G4B88_030603</name>
</gene>
<evidence type="ECO:0000313" key="11">
    <source>
        <dbReference type="Proteomes" id="UP000583929"/>
    </source>
</evidence>
<evidence type="ECO:0000259" key="8">
    <source>
        <dbReference type="PROSITE" id="PS51038"/>
    </source>
</evidence>
<feature type="compositionally biased region" description="Low complexity" evidence="7">
    <location>
        <begin position="360"/>
        <end position="373"/>
    </location>
</feature>
<comment type="caution">
    <text evidence="10">The sequence shown here is derived from an EMBL/GenBank/DDBJ whole genome shotgun (WGS) entry which is preliminary data.</text>
</comment>
<feature type="domain" description="TFIIS N-terminal" evidence="9">
    <location>
        <begin position="477"/>
        <end position="563"/>
    </location>
</feature>
<dbReference type="PANTHER" id="PTHR46548:SF1">
    <property type="entry name" value="BAH AND TFIIS DOMAIN-CONTAINING PROTEIN-RELATED"/>
    <property type="match status" value="1"/>
</dbReference>
<evidence type="ECO:0000256" key="5">
    <source>
        <dbReference type="ARBA" id="ARBA00023274"/>
    </source>
</evidence>
<dbReference type="InterPro" id="IPR035441">
    <property type="entry name" value="TFIIS/LEDGF_dom_sf"/>
</dbReference>
<dbReference type="CDD" id="cd00427">
    <property type="entry name" value="Ribosomal_L29_HIP"/>
    <property type="match status" value="1"/>
</dbReference>
<reference evidence="10 11" key="1">
    <citation type="journal article" date="2020" name="bioRxiv">
        <title>Sequence and annotation of 42 cannabis genomes reveals extensive copy number variation in cannabinoid synthesis and pathogen resistance genes.</title>
        <authorList>
            <person name="Mckernan K.J."/>
            <person name="Helbert Y."/>
            <person name="Kane L.T."/>
            <person name="Ebling H."/>
            <person name="Zhang L."/>
            <person name="Liu B."/>
            <person name="Eaton Z."/>
            <person name="Mclaughlin S."/>
            <person name="Kingan S."/>
            <person name="Baybayan P."/>
            <person name="Concepcion G."/>
            <person name="Jordan M."/>
            <person name="Riva A."/>
            <person name="Barbazuk W."/>
            <person name="Harkins T."/>
        </authorList>
    </citation>
    <scope>NUCLEOTIDE SEQUENCE [LARGE SCALE GENOMIC DNA]</scope>
    <source>
        <strain evidence="11">cv. Jamaican Lion 4</strain>
        <tissue evidence="10">Leaf</tissue>
    </source>
</reference>
<feature type="compositionally biased region" description="Basic and acidic residues" evidence="7">
    <location>
        <begin position="1068"/>
        <end position="1078"/>
    </location>
</feature>
<dbReference type="GO" id="GO:0006412">
    <property type="term" value="P:translation"/>
    <property type="evidence" value="ECO:0007669"/>
    <property type="project" value="InterPro"/>
</dbReference>
<dbReference type="Pfam" id="PF01426">
    <property type="entry name" value="BAH"/>
    <property type="match status" value="1"/>
</dbReference>
<comment type="subcellular location">
    <subcellularLocation>
        <location evidence="1 6">Nucleus</location>
    </subcellularLocation>
</comment>
<dbReference type="InterPro" id="IPR036049">
    <property type="entry name" value="Ribosomal_uL29_sf"/>
</dbReference>
<dbReference type="SUPFAM" id="SSF46561">
    <property type="entry name" value="Ribosomal protein L29 (L29p)"/>
    <property type="match status" value="1"/>
</dbReference>
<dbReference type="PROSITE" id="PS51038">
    <property type="entry name" value="BAH"/>
    <property type="match status" value="1"/>
</dbReference>
<feature type="compositionally biased region" description="Basic and acidic residues" evidence="7">
    <location>
        <begin position="380"/>
        <end position="403"/>
    </location>
</feature>
<feature type="compositionally biased region" description="Low complexity" evidence="7">
    <location>
        <begin position="628"/>
        <end position="646"/>
    </location>
</feature>
<dbReference type="SMART" id="SM00509">
    <property type="entry name" value="TFS2N"/>
    <property type="match status" value="1"/>
</dbReference>
<feature type="region of interest" description="Disordered" evidence="7">
    <location>
        <begin position="950"/>
        <end position="972"/>
    </location>
</feature>
<evidence type="ECO:0000256" key="1">
    <source>
        <dbReference type="ARBA" id="ARBA00004123"/>
    </source>
</evidence>
<protein>
    <submittedName>
        <fullName evidence="10">Uncharacterized protein</fullName>
    </submittedName>
</protein>
<evidence type="ECO:0000256" key="4">
    <source>
        <dbReference type="ARBA" id="ARBA00023242"/>
    </source>
</evidence>
<dbReference type="Proteomes" id="UP000583929">
    <property type="component" value="Unassembled WGS sequence"/>
</dbReference>
<proteinExistence type="inferred from homology"/>
<sequence length="1805" mass="194023">MRIETCTVMQQLIGVMFLTRYFGRTLLAAAKSETPAAAAAAASSARTEYNPLAEFFEVDRSTEDEKPVVYGRSWKASELRLKSWDDLQKLWYVLLKEKNMLMTQRQMLNAQNLRFPNPERVPKVRKSMCRIKQVLTERAIEEPDPRRSAEMKRMAMHGREGEEGKRSRHMWTVPRRVVAVDGSSSSCSSSPNSFYKDGRKITVGDCALFKPPQDSPPFIGIIRWVTTGKDNKLKLGVNWLYRPAEVKLGKGILLDAAPNELFYSFHKDVIPAASLLHPCKVAFLPKGVELPSGISSFVCRQLYDITNKCLWWLTDQDYINERQEEVEQLLNKTRVEMHAGGRSPKPSNGPTSTSQLKAGSESNQNSLSSFSSQVRGKKRERIEQGSDSLKRERFTKTEDGDSGHCRQESFLKFEISKITEKGGLVDSEGVEKLVQLMLPDRNEKKIDLAGRSMLAGVIAATDKFDCLSRFVELRGLPVFDEWLQEIHKGKIGDSSGSKDGDKLIEEFLLVLLRALDKLPVNLDALKTCNIGKSVNHLRSHKNSEIQKKSRSLVDTWKKRVEAEMNINDVKPGSNHAVSWAGRSARLPEVGNRNSSGPSDVAVKSSVGQVFPSKSVSVKLVHGDSTTRSASASPGSVKSVPSPGSAGNNIKDGHFRNASGGMSDVPLTATRDEKSSSSSQSHNNSQSCSNDHARAGVVSGKDDARSSSAGSMNANKVSGGSSQPRKPINGLQGSLPGNQKETGSSKSSSLHKNPIDKSSNSGLTGDKMSERTTVDGNTHKLIVKIPNPGRSPARSGGGYFEDRSIRSSRASSPVTSEKADQLDSGLKEKSDACKVNAASDVNSESWQSNDFKDMLTASDEGDGSPAALTDEERCRTVDETKKVAEVSKTASSSSGNEHKSANLQEPSCTSMNALVESCVKFSEGNGSMSGSDDLGMNLLASVAAREMSKSDLVSPFDSPQRNNSVEPSSTGDDLKVKLLAEGELGQNKCLFTGGSNNENGKHASESDNLMAKGKEDKTAFLSDHTPTSEHTVRVGSPSKDFKQAEGIEDSKGKCNDVSLASPVISPSRVSDKAADREGGKPTGGKSVEGGVKTEGILDVKHNVSDPLLNENKITEAGTMNELKTENLGRLSPHSSLATDVKVNLKNEETDSIDKTDEKQAVSVMQSDLVNGACEVILPSDHGKDLVSEKACEIKSEKRDIMGIMPHVNESVNQRNEPEGNSLTTSENRAVGGVSSVTQQSSNSLEHDLKSKEVEQCGGGEQVSNILPSACDAHEAEQLLRSRDSKLTRMETNEAGECASKCAADVSSISSVGVSGSDAKVEFDLNEGFNADDGKIGDLKISAPGCSPTGHLISPLPFPVTSMSSPLPSSVTVTAAAKGPFLPPEDLLRSKGVLGWKGSAATSAFRPAEPRKVVDMPVGAVNISHAESTSGKQGRPPLDIDLNVPDERLLEDMTSRYSSHETSSTSNAMSKSGRACDQSTSAAPFRSSGGLDLDLNQADETLDMGSFTINNSRRTEIPSMLVNSSSRGTLGGDVGVRRDFDLNDGPSVDEMSSEPAHFIQQARSSVLSQPSVSGFRMNNTEAGNFSSWFHTGNNTYSAVTIPSVIPDRGEQPFPIVAAGGPQRMMGPPGGGNPFTPDVYRGSVLSASPAMPFPSTSFQYPVFSYGTSFSMPPSTFAGGPTTYLDSSSGGRVCFPAVHPQLLGTSAGGVSSNYPRPFVISLPDGSNNSSGESSRKWGRQGLDLNAGPGGPEIEGRDESFHLAPKQLSVASSQLPLDEQMRMFQMPGGTLKRKEPEGGWDGFKQSPWQQ</sequence>
<comment type="similarity">
    <text evidence="2">Belongs to the universal ribosomal protein uL29 family.</text>
</comment>
<feature type="region of interest" description="Disordered" evidence="7">
    <location>
        <begin position="1719"/>
        <end position="1753"/>
    </location>
</feature>
<dbReference type="InterPro" id="IPR010729">
    <property type="entry name" value="Ribosomal_uL29_mit"/>
</dbReference>
<dbReference type="InterPro" id="IPR043151">
    <property type="entry name" value="BAH_sf"/>
</dbReference>
<dbReference type="SMART" id="SM00439">
    <property type="entry name" value="BAH"/>
    <property type="match status" value="1"/>
</dbReference>
<feature type="region of interest" description="Disordered" evidence="7">
    <location>
        <begin position="1453"/>
        <end position="1490"/>
    </location>
</feature>
<name>A0A7J6H735_CANSA</name>
<dbReference type="EMBL" id="JAATIQ010000061">
    <property type="protein sequence ID" value="KAF4390925.1"/>
    <property type="molecule type" value="Genomic_DNA"/>
</dbReference>
<feature type="region of interest" description="Disordered" evidence="7">
    <location>
        <begin position="1516"/>
        <end position="1549"/>
    </location>
</feature>
<dbReference type="InterPro" id="IPR001025">
    <property type="entry name" value="BAH_dom"/>
</dbReference>
<dbReference type="InterPro" id="IPR003617">
    <property type="entry name" value="TFIIS/CRSP70_N_sub"/>
</dbReference>
<feature type="compositionally biased region" description="Low complexity" evidence="7">
    <location>
        <begin position="675"/>
        <end position="689"/>
    </location>
</feature>
<dbReference type="CDD" id="cd00183">
    <property type="entry name" value="TFIIS_I"/>
    <property type="match status" value="1"/>
</dbReference>
<accession>A0A7J6H735</accession>
<feature type="region of interest" description="Disordered" evidence="7">
    <location>
        <begin position="1782"/>
        <end position="1805"/>
    </location>
</feature>
<feature type="domain" description="BAH" evidence="8">
    <location>
        <begin position="199"/>
        <end position="314"/>
    </location>
</feature>
<dbReference type="Pfam" id="PF06984">
    <property type="entry name" value="MRP-L47"/>
    <property type="match status" value="1"/>
</dbReference>
<feature type="region of interest" description="Disordered" evidence="7">
    <location>
        <begin position="1018"/>
        <end position="1089"/>
    </location>
</feature>
<dbReference type="PROSITE" id="PS51319">
    <property type="entry name" value="TFIIS_N"/>
    <property type="match status" value="1"/>
</dbReference>
<dbReference type="GO" id="GO:1990904">
    <property type="term" value="C:ribonucleoprotein complex"/>
    <property type="evidence" value="ECO:0007669"/>
    <property type="project" value="UniProtKB-KW"/>
</dbReference>
<feature type="compositionally biased region" description="Basic and acidic residues" evidence="7">
    <location>
        <begin position="816"/>
        <end position="828"/>
    </location>
</feature>
<dbReference type="PANTHER" id="PTHR46548">
    <property type="entry name" value="BAH AND TFIIS DOMAIN-CONTAINING PROTEIN-RELATED"/>
    <property type="match status" value="1"/>
</dbReference>
<feature type="compositionally biased region" description="Basic and acidic residues" evidence="7">
    <location>
        <begin position="1038"/>
        <end position="1053"/>
    </location>
</feature>
<dbReference type="InterPro" id="IPR001854">
    <property type="entry name" value="Ribosomal_uL29"/>
</dbReference>
<keyword evidence="11" id="KW-1185">Reference proteome</keyword>
<evidence type="ECO:0000256" key="7">
    <source>
        <dbReference type="SAM" id="MobiDB-lite"/>
    </source>
</evidence>
<feature type="region of interest" description="Disordered" evidence="7">
    <location>
        <begin position="884"/>
        <end position="904"/>
    </location>
</feature>
<feature type="compositionally biased region" description="Polar residues" evidence="7">
    <location>
        <begin position="887"/>
        <end position="904"/>
    </location>
</feature>
<dbReference type="Gene3D" id="6.10.330.20">
    <property type="match status" value="1"/>
</dbReference>